<dbReference type="SUPFAM" id="SSF82109">
    <property type="entry name" value="MIR domain"/>
    <property type="match status" value="1"/>
</dbReference>
<protein>
    <submittedName>
        <fullName evidence="3">14057_t:CDS:1</fullName>
    </submittedName>
</protein>
<feature type="non-terminal residue" evidence="3">
    <location>
        <position position="314"/>
    </location>
</feature>
<accession>A0A9N9NFF3</accession>
<evidence type="ECO:0000313" key="3">
    <source>
        <dbReference type="EMBL" id="CAG8732713.1"/>
    </source>
</evidence>
<name>A0A9N9NFF3_9GLOM</name>
<gene>
    <name evidence="3" type="ORF">FCALED_LOCUS15093</name>
</gene>
<dbReference type="InterPro" id="IPR036300">
    <property type="entry name" value="MIR_dom_sf"/>
</dbReference>
<sequence length="314" mass="36363">EWINDIQTYLRLFFAKYDENIHINYAISLVNATIKLQSGIDSFEKLHNALKEDFSFTVFKYTNKKKLQSLKYIPEREGGDTSKFLSNFRQLCYNAEINDIEEQKNYFYLSLSNNYYNLNEFYKKMKNIKSTNELIQEFGKIIIDKPNLIRNGCIVALKHIATGKYLSSISGLCYPTGSTSQLVFANNLLDSDALWNIEFTSGKELASYTDTKICLQYKNSSASLGIYYYGIYKSPVTQHTEVSCNFNSSYTQWKFNNSKIENDQGYLKSNDIINIKNVNLSQQFLRSHDFQFTIGNDTFQEVVCHNKRLGGNDE</sequence>
<keyword evidence="1" id="KW-0677">Repeat</keyword>
<reference evidence="3" key="1">
    <citation type="submission" date="2021-06" db="EMBL/GenBank/DDBJ databases">
        <authorList>
            <person name="Kallberg Y."/>
            <person name="Tangrot J."/>
            <person name="Rosling A."/>
        </authorList>
    </citation>
    <scope>NUCLEOTIDE SEQUENCE</scope>
    <source>
        <strain evidence="3">UK204</strain>
    </source>
</reference>
<keyword evidence="4" id="KW-1185">Reference proteome</keyword>
<dbReference type="Gene3D" id="2.80.10.50">
    <property type="match status" value="1"/>
</dbReference>
<evidence type="ECO:0000313" key="4">
    <source>
        <dbReference type="Proteomes" id="UP000789570"/>
    </source>
</evidence>
<dbReference type="Proteomes" id="UP000789570">
    <property type="component" value="Unassembled WGS sequence"/>
</dbReference>
<dbReference type="InterPro" id="IPR016093">
    <property type="entry name" value="MIR_motif"/>
</dbReference>
<dbReference type="CDD" id="cd23263">
    <property type="entry name" value="beta-trefoil_MIR"/>
    <property type="match status" value="1"/>
</dbReference>
<evidence type="ECO:0000259" key="2">
    <source>
        <dbReference type="PROSITE" id="PS50919"/>
    </source>
</evidence>
<dbReference type="OrthoDB" id="5588846at2759"/>
<dbReference type="EMBL" id="CAJVPQ010012682">
    <property type="protein sequence ID" value="CAG8732713.1"/>
    <property type="molecule type" value="Genomic_DNA"/>
</dbReference>
<feature type="non-terminal residue" evidence="3">
    <location>
        <position position="1"/>
    </location>
</feature>
<evidence type="ECO:0000256" key="1">
    <source>
        <dbReference type="ARBA" id="ARBA00022737"/>
    </source>
</evidence>
<feature type="domain" description="MIR" evidence="2">
    <location>
        <begin position="146"/>
        <end position="200"/>
    </location>
</feature>
<dbReference type="PROSITE" id="PS50919">
    <property type="entry name" value="MIR"/>
    <property type="match status" value="1"/>
</dbReference>
<dbReference type="AlphaFoldDB" id="A0A9N9NFF3"/>
<comment type="caution">
    <text evidence="3">The sequence shown here is derived from an EMBL/GenBank/DDBJ whole genome shotgun (WGS) entry which is preliminary data.</text>
</comment>
<proteinExistence type="predicted"/>
<organism evidence="3 4">
    <name type="scientific">Funneliformis caledonium</name>
    <dbReference type="NCBI Taxonomy" id="1117310"/>
    <lineage>
        <taxon>Eukaryota</taxon>
        <taxon>Fungi</taxon>
        <taxon>Fungi incertae sedis</taxon>
        <taxon>Mucoromycota</taxon>
        <taxon>Glomeromycotina</taxon>
        <taxon>Glomeromycetes</taxon>
        <taxon>Glomerales</taxon>
        <taxon>Glomeraceae</taxon>
        <taxon>Funneliformis</taxon>
    </lineage>
</organism>